<keyword evidence="4" id="KW-1185">Reference proteome</keyword>
<dbReference type="EMBL" id="JBANAX010000621">
    <property type="protein sequence ID" value="KAL1200383.1"/>
    <property type="molecule type" value="Genomic_DNA"/>
</dbReference>
<dbReference type="AlphaFoldDB" id="A0ABD1A0I5"/>
<keyword evidence="2" id="KW-1133">Transmembrane helix</keyword>
<feature type="compositionally biased region" description="Gly residues" evidence="1">
    <location>
        <begin position="129"/>
        <end position="153"/>
    </location>
</feature>
<comment type="caution">
    <text evidence="3">The sequence shown here is derived from an EMBL/GenBank/DDBJ whole genome shotgun (WGS) entry which is preliminary data.</text>
</comment>
<proteinExistence type="predicted"/>
<name>A0ABD1A0I5_CARAN</name>
<protein>
    <recommendedName>
        <fullName evidence="5">Glycine-rich protein</fullName>
    </recommendedName>
</protein>
<organism evidence="3 4">
    <name type="scientific">Cardamine amara subsp. amara</name>
    <dbReference type="NCBI Taxonomy" id="228776"/>
    <lineage>
        <taxon>Eukaryota</taxon>
        <taxon>Viridiplantae</taxon>
        <taxon>Streptophyta</taxon>
        <taxon>Embryophyta</taxon>
        <taxon>Tracheophyta</taxon>
        <taxon>Spermatophyta</taxon>
        <taxon>Magnoliopsida</taxon>
        <taxon>eudicotyledons</taxon>
        <taxon>Gunneridae</taxon>
        <taxon>Pentapetalae</taxon>
        <taxon>rosids</taxon>
        <taxon>malvids</taxon>
        <taxon>Brassicales</taxon>
        <taxon>Brassicaceae</taxon>
        <taxon>Cardamineae</taxon>
        <taxon>Cardamine</taxon>
    </lineage>
</organism>
<keyword evidence="2" id="KW-0812">Transmembrane</keyword>
<sequence length="251" mass="27818">MSSTQANLFRPSLFSARTTQTKHVSSNIPFSPTLRFNHRPLPKLTLRASATSVTTQFSPLQNHRCRNQRHGPVLCLLGGKDKSNGNDEISSPWKSIEKGMGKKSVEDMLREQIQKKDYYNTNSGNIPPRGGGEGGGGRNGGNNGSEGSSGEGGGLAGIADETLQVVLATIGFIFLYIYIINGEELFRLARDYIRYLIGRPKSVRLTRVMEGWSRFFKSVSGQRVYNEYWLKIKRSSIRLPDMIAPTNTDAS</sequence>
<dbReference type="PANTHER" id="PTHR35483:SF1">
    <property type="entry name" value="GLYCINE-RICH PROTEIN-RELATED"/>
    <property type="match status" value="1"/>
</dbReference>
<feature type="region of interest" description="Disordered" evidence="1">
    <location>
        <begin position="116"/>
        <end position="153"/>
    </location>
</feature>
<dbReference type="Proteomes" id="UP001558713">
    <property type="component" value="Unassembled WGS sequence"/>
</dbReference>
<reference evidence="3 4" key="1">
    <citation type="submission" date="2024-04" db="EMBL/GenBank/DDBJ databases">
        <title>Genome assembly C_amara_ONT_v2.</title>
        <authorList>
            <person name="Yant L."/>
            <person name="Moore C."/>
            <person name="Slenker M."/>
        </authorList>
    </citation>
    <scope>NUCLEOTIDE SEQUENCE [LARGE SCALE GENOMIC DNA]</scope>
    <source>
        <tissue evidence="3">Leaf</tissue>
    </source>
</reference>
<evidence type="ECO:0000313" key="3">
    <source>
        <dbReference type="EMBL" id="KAL1200383.1"/>
    </source>
</evidence>
<accession>A0ABD1A0I5</accession>
<gene>
    <name evidence="3" type="ORF">V5N11_001605</name>
</gene>
<evidence type="ECO:0000256" key="1">
    <source>
        <dbReference type="SAM" id="MobiDB-lite"/>
    </source>
</evidence>
<feature type="transmembrane region" description="Helical" evidence="2">
    <location>
        <begin position="163"/>
        <end position="180"/>
    </location>
</feature>
<keyword evidence="2" id="KW-0472">Membrane</keyword>
<evidence type="ECO:0008006" key="5">
    <source>
        <dbReference type="Google" id="ProtNLM"/>
    </source>
</evidence>
<dbReference type="PANTHER" id="PTHR35483">
    <property type="entry name" value="NUCLEUSENVELOPE PROTEIN"/>
    <property type="match status" value="1"/>
</dbReference>
<evidence type="ECO:0000313" key="4">
    <source>
        <dbReference type="Proteomes" id="UP001558713"/>
    </source>
</evidence>
<evidence type="ECO:0000256" key="2">
    <source>
        <dbReference type="SAM" id="Phobius"/>
    </source>
</evidence>